<gene>
    <name evidence="1" type="ORF">A2188_00255</name>
</gene>
<dbReference type="AlphaFoldDB" id="A0A1F8CIX5"/>
<evidence type="ECO:0000313" key="1">
    <source>
        <dbReference type="EMBL" id="OGM76191.1"/>
    </source>
</evidence>
<accession>A0A1F8CIX5</accession>
<comment type="caution">
    <text evidence="1">The sequence shown here is derived from an EMBL/GenBank/DDBJ whole genome shotgun (WGS) entry which is preliminary data.</text>
</comment>
<proteinExistence type="predicted"/>
<organism evidence="1 2">
    <name type="scientific">Candidatus Woesebacteria bacterium RIFOXYA1_FULL_43_9</name>
    <dbReference type="NCBI Taxonomy" id="1802534"/>
    <lineage>
        <taxon>Bacteria</taxon>
        <taxon>Candidatus Woeseibacteriota</taxon>
    </lineage>
</organism>
<sequence>MLIKCESNEELVSVQKVRNFPAGLTLLPNGRCAGCTATAIPVGDVEPRFVHVHNSNVQMCAPVQDSNTIENRVMALKALGREEEAQKLTSQLGNILRGNRSRLGI</sequence>
<reference evidence="1 2" key="1">
    <citation type="journal article" date="2016" name="Nat. Commun.">
        <title>Thousands of microbial genomes shed light on interconnected biogeochemical processes in an aquifer system.</title>
        <authorList>
            <person name="Anantharaman K."/>
            <person name="Brown C.T."/>
            <person name="Hug L.A."/>
            <person name="Sharon I."/>
            <person name="Castelle C.J."/>
            <person name="Probst A.J."/>
            <person name="Thomas B.C."/>
            <person name="Singh A."/>
            <person name="Wilkins M.J."/>
            <person name="Karaoz U."/>
            <person name="Brodie E.L."/>
            <person name="Williams K.H."/>
            <person name="Hubbard S.S."/>
            <person name="Banfield J.F."/>
        </authorList>
    </citation>
    <scope>NUCLEOTIDE SEQUENCE [LARGE SCALE GENOMIC DNA]</scope>
</reference>
<name>A0A1F8CIX5_9BACT</name>
<dbReference type="EMBL" id="MGHU01000062">
    <property type="protein sequence ID" value="OGM76191.1"/>
    <property type="molecule type" value="Genomic_DNA"/>
</dbReference>
<evidence type="ECO:0000313" key="2">
    <source>
        <dbReference type="Proteomes" id="UP000179241"/>
    </source>
</evidence>
<protein>
    <submittedName>
        <fullName evidence="1">Uncharacterized protein</fullName>
    </submittedName>
</protein>
<dbReference type="Proteomes" id="UP000179241">
    <property type="component" value="Unassembled WGS sequence"/>
</dbReference>